<dbReference type="InterPro" id="IPR007080">
    <property type="entry name" value="RNA_pol_Rpb1_1"/>
</dbReference>
<dbReference type="GO" id="GO:0005736">
    <property type="term" value="C:RNA polymerase I complex"/>
    <property type="evidence" value="ECO:0007669"/>
    <property type="project" value="TreeGrafter"/>
</dbReference>
<feature type="domain" description="RNA polymerase N-terminal" evidence="7">
    <location>
        <begin position="288"/>
        <end position="447"/>
    </location>
</feature>
<keyword evidence="4 6" id="KW-0548">Nucleotidyltransferase</keyword>
<dbReference type="Gene3D" id="4.10.860.120">
    <property type="entry name" value="RNA polymerase II, clamp domain"/>
    <property type="match status" value="1"/>
</dbReference>
<dbReference type="InterPro" id="IPR044893">
    <property type="entry name" value="RNA_pol_Rpb1_clamp_domain"/>
</dbReference>
<dbReference type="SUPFAM" id="SSF64484">
    <property type="entry name" value="beta and beta-prime subunits of DNA dependent RNA-polymerase"/>
    <property type="match status" value="1"/>
</dbReference>
<name>A0A0T6BEY8_9SCAR</name>
<accession>A0A0T6BEY8</accession>
<dbReference type="InterPro" id="IPR000722">
    <property type="entry name" value="RNA_pol_asu"/>
</dbReference>
<dbReference type="PANTHER" id="PTHR19376">
    <property type="entry name" value="DNA-DIRECTED RNA POLYMERASE"/>
    <property type="match status" value="1"/>
</dbReference>
<evidence type="ECO:0000256" key="3">
    <source>
        <dbReference type="ARBA" id="ARBA00022679"/>
    </source>
</evidence>
<evidence type="ECO:0000259" key="7">
    <source>
        <dbReference type="SMART" id="SM00663"/>
    </source>
</evidence>
<comment type="similarity">
    <text evidence="1 6">Belongs to the RNA polymerase beta' chain family.</text>
</comment>
<sequence length="447" mass="49651">MARQSRKSDMLPKHLNPDNIIFSVFTEEDIKKLSVLKICSAITFDALGYPVSGGLYDKCLGPISERGDPCGTCFQNIYQCPGHYGHIELPLPVINPVFSKIIATILKITCFSCYRIQIPESIKHSLSTQIKLADRGLLTEAIEIQAKITGAVSTDGTFEDVSADALKEIAEYEQLTDLDNDQSNEILLNKNIEGLRNQFVSNVLKSIRAKKTCIYCKMLLSKLNAVKDKYILVSKVTKGDSRVVSNESKHLNPEEIRGFLRSIWQNDKIFLTQLVPVLSDVEIEHPTDVFFFKIIPVPPPNVRPANVVNGRVTESSQSQIYKAILHDAFLLNVIIKVVHSDGSLNTLDDVATGAYTVAKGNSPTEKLHLAWDSLQYNVNNILDKQGKSSGGEQGLKQIIEKKAGIIRMHMMGKRVNFAARSVITPDPNLNIDEIGIPEAFAKKLTYP</sequence>
<keyword evidence="5 6" id="KW-0804">Transcription</keyword>
<evidence type="ECO:0000313" key="9">
    <source>
        <dbReference type="Proteomes" id="UP000051574"/>
    </source>
</evidence>
<dbReference type="PANTHER" id="PTHR19376:SF11">
    <property type="entry name" value="DNA-DIRECTED RNA POLYMERASE I SUBUNIT RPA1"/>
    <property type="match status" value="1"/>
</dbReference>
<keyword evidence="9" id="KW-1185">Reference proteome</keyword>
<evidence type="ECO:0000313" key="8">
    <source>
        <dbReference type="EMBL" id="KRT85876.1"/>
    </source>
</evidence>
<dbReference type="Proteomes" id="UP000051574">
    <property type="component" value="Unassembled WGS sequence"/>
</dbReference>
<keyword evidence="2 6" id="KW-0240">DNA-directed RNA polymerase</keyword>
<proteinExistence type="inferred from homology"/>
<dbReference type="Pfam" id="PF00623">
    <property type="entry name" value="RNA_pol_Rpb1_2"/>
    <property type="match status" value="1"/>
</dbReference>
<gene>
    <name evidence="8" type="ORF">AMK59_2987</name>
</gene>
<dbReference type="InterPro" id="IPR045867">
    <property type="entry name" value="DNA-dir_RpoC_beta_prime"/>
</dbReference>
<evidence type="ECO:0000256" key="4">
    <source>
        <dbReference type="ARBA" id="ARBA00022695"/>
    </source>
</evidence>
<evidence type="ECO:0000256" key="1">
    <source>
        <dbReference type="ARBA" id="ARBA00006460"/>
    </source>
</evidence>
<protein>
    <recommendedName>
        <fullName evidence="6">DNA-directed RNA polymerase subunit</fullName>
        <ecNumber evidence="6">2.7.7.6</ecNumber>
    </recommendedName>
</protein>
<comment type="caution">
    <text evidence="8">The sequence shown here is derived from an EMBL/GenBank/DDBJ whole genome shotgun (WGS) entry which is preliminary data.</text>
</comment>
<dbReference type="AlphaFoldDB" id="A0A0T6BEY8"/>
<reference evidence="8 9" key="1">
    <citation type="submission" date="2015-09" db="EMBL/GenBank/DDBJ databases">
        <title>Draft genome of the scarab beetle Oryctes borbonicus.</title>
        <authorList>
            <person name="Meyer J.M."/>
            <person name="Markov G.V."/>
            <person name="Baskaran P."/>
            <person name="Herrmann M."/>
            <person name="Sommer R.J."/>
            <person name="Roedelsperger C."/>
        </authorList>
    </citation>
    <scope>NUCLEOTIDE SEQUENCE [LARGE SCALE GENOMIC DNA]</scope>
    <source>
        <strain evidence="8">OB123</strain>
        <tissue evidence="8">Whole animal</tissue>
    </source>
</reference>
<dbReference type="OrthoDB" id="6746504at2759"/>
<comment type="function">
    <text evidence="6">DNA-dependent RNA polymerase catalyzes the transcription of DNA into RNA using the four ribonucleoside triphosphates as substrates.</text>
</comment>
<evidence type="ECO:0000256" key="2">
    <source>
        <dbReference type="ARBA" id="ARBA00022478"/>
    </source>
</evidence>
<dbReference type="InterPro" id="IPR006592">
    <property type="entry name" value="RNA_pol_N"/>
</dbReference>
<dbReference type="GO" id="GO:0003899">
    <property type="term" value="F:DNA-directed RNA polymerase activity"/>
    <property type="evidence" value="ECO:0007669"/>
    <property type="project" value="UniProtKB-EC"/>
</dbReference>
<comment type="catalytic activity">
    <reaction evidence="6">
        <text>RNA(n) + a ribonucleoside 5'-triphosphate = RNA(n+1) + diphosphate</text>
        <dbReference type="Rhea" id="RHEA:21248"/>
        <dbReference type="Rhea" id="RHEA-COMP:14527"/>
        <dbReference type="Rhea" id="RHEA-COMP:17342"/>
        <dbReference type="ChEBI" id="CHEBI:33019"/>
        <dbReference type="ChEBI" id="CHEBI:61557"/>
        <dbReference type="ChEBI" id="CHEBI:140395"/>
        <dbReference type="EC" id="2.7.7.6"/>
    </reaction>
</comment>
<dbReference type="GO" id="GO:0006351">
    <property type="term" value="P:DNA-templated transcription"/>
    <property type="evidence" value="ECO:0007669"/>
    <property type="project" value="InterPro"/>
</dbReference>
<dbReference type="SMART" id="SM00663">
    <property type="entry name" value="RPOLA_N"/>
    <property type="match status" value="1"/>
</dbReference>
<evidence type="ECO:0000256" key="5">
    <source>
        <dbReference type="ARBA" id="ARBA00023163"/>
    </source>
</evidence>
<feature type="non-terminal residue" evidence="8">
    <location>
        <position position="447"/>
    </location>
</feature>
<evidence type="ECO:0000256" key="6">
    <source>
        <dbReference type="RuleBase" id="RU004279"/>
    </source>
</evidence>
<dbReference type="GO" id="GO:0003677">
    <property type="term" value="F:DNA binding"/>
    <property type="evidence" value="ECO:0007669"/>
    <property type="project" value="InterPro"/>
</dbReference>
<dbReference type="Pfam" id="PF04997">
    <property type="entry name" value="RNA_pol_Rpb1_1"/>
    <property type="match status" value="1"/>
</dbReference>
<organism evidence="8 9">
    <name type="scientific">Oryctes borbonicus</name>
    <dbReference type="NCBI Taxonomy" id="1629725"/>
    <lineage>
        <taxon>Eukaryota</taxon>
        <taxon>Metazoa</taxon>
        <taxon>Ecdysozoa</taxon>
        <taxon>Arthropoda</taxon>
        <taxon>Hexapoda</taxon>
        <taxon>Insecta</taxon>
        <taxon>Pterygota</taxon>
        <taxon>Neoptera</taxon>
        <taxon>Endopterygota</taxon>
        <taxon>Coleoptera</taxon>
        <taxon>Polyphaga</taxon>
        <taxon>Scarabaeiformia</taxon>
        <taxon>Scarabaeidae</taxon>
        <taxon>Dynastinae</taxon>
        <taxon>Oryctes</taxon>
    </lineage>
</organism>
<dbReference type="EMBL" id="LJIG01001064">
    <property type="protein sequence ID" value="KRT85876.1"/>
    <property type="molecule type" value="Genomic_DNA"/>
</dbReference>
<dbReference type="EC" id="2.7.7.6" evidence="6"/>
<dbReference type="Gene3D" id="2.40.40.20">
    <property type="match status" value="1"/>
</dbReference>
<keyword evidence="3 6" id="KW-0808">Transferase</keyword>